<evidence type="ECO:0000313" key="1">
    <source>
        <dbReference type="EMBL" id="KAH7904938.1"/>
    </source>
</evidence>
<dbReference type="Proteomes" id="UP000790377">
    <property type="component" value="Unassembled WGS sequence"/>
</dbReference>
<keyword evidence="2" id="KW-1185">Reference proteome</keyword>
<dbReference type="EMBL" id="MU268319">
    <property type="protein sequence ID" value="KAH7904938.1"/>
    <property type="molecule type" value="Genomic_DNA"/>
</dbReference>
<protein>
    <submittedName>
        <fullName evidence="1">Uncharacterized protein</fullName>
    </submittedName>
</protein>
<accession>A0ACB7ZW20</accession>
<feature type="non-terminal residue" evidence="1">
    <location>
        <position position="414"/>
    </location>
</feature>
<proteinExistence type="predicted"/>
<sequence length="414" mass="45393">MPIFDGVYYLLSPSLTPARRTDLKSILELNGALPASAKSSRLSHIVTNTPNFDGARDIKEGVKVISDKWVDRSVIMGKLQPEQYYSPDPAMLFSGVVACATDIPGPDLEVLSAGVTALGGQWRQGLTRDVTHLFALHTNSEKYVTATHFRSHTHMILLTPHWFEDSVRLGRVLPTEAYEWPEPRVLLPSHVAPAHDPAETNQDNDAVSRKRKKSSENTEAGTDEGNAVEIGKVWDGRRILLSSSLELSSGHLAAVKAGIRRAGGVVVNAKKSDEGDKDEAAEDEEARLIDESDVLITRFRSGKAYFKAARLLRPILIGTITWLFSVESSGTLSAPTDNLLWYPVPQTGIRGFKDMEITITNYTGVSRDYLKKLITVMGAKFTPSMSASNKVLIVGFTPSPKTDRALAWSIPIVN</sequence>
<name>A0ACB7ZW20_9AGAM</name>
<reference evidence="1" key="1">
    <citation type="journal article" date="2021" name="New Phytol.">
        <title>Evolutionary innovations through gain and loss of genes in the ectomycorrhizal Boletales.</title>
        <authorList>
            <person name="Wu G."/>
            <person name="Miyauchi S."/>
            <person name="Morin E."/>
            <person name="Kuo A."/>
            <person name="Drula E."/>
            <person name="Varga T."/>
            <person name="Kohler A."/>
            <person name="Feng B."/>
            <person name="Cao Y."/>
            <person name="Lipzen A."/>
            <person name="Daum C."/>
            <person name="Hundley H."/>
            <person name="Pangilinan J."/>
            <person name="Johnson J."/>
            <person name="Barry K."/>
            <person name="LaButti K."/>
            <person name="Ng V."/>
            <person name="Ahrendt S."/>
            <person name="Min B."/>
            <person name="Choi I.G."/>
            <person name="Park H."/>
            <person name="Plett J.M."/>
            <person name="Magnuson J."/>
            <person name="Spatafora J.W."/>
            <person name="Nagy L.G."/>
            <person name="Henrissat B."/>
            <person name="Grigoriev I.V."/>
            <person name="Yang Z.L."/>
            <person name="Xu J."/>
            <person name="Martin F.M."/>
        </authorList>
    </citation>
    <scope>NUCLEOTIDE SEQUENCE</scope>
    <source>
        <strain evidence="1">ATCC 28755</strain>
    </source>
</reference>
<organism evidence="1 2">
    <name type="scientific">Hygrophoropsis aurantiaca</name>
    <dbReference type="NCBI Taxonomy" id="72124"/>
    <lineage>
        <taxon>Eukaryota</taxon>
        <taxon>Fungi</taxon>
        <taxon>Dikarya</taxon>
        <taxon>Basidiomycota</taxon>
        <taxon>Agaricomycotina</taxon>
        <taxon>Agaricomycetes</taxon>
        <taxon>Agaricomycetidae</taxon>
        <taxon>Boletales</taxon>
        <taxon>Coniophorineae</taxon>
        <taxon>Hygrophoropsidaceae</taxon>
        <taxon>Hygrophoropsis</taxon>
    </lineage>
</organism>
<evidence type="ECO:0000313" key="2">
    <source>
        <dbReference type="Proteomes" id="UP000790377"/>
    </source>
</evidence>
<gene>
    <name evidence="1" type="ORF">BJ138DRAFT_847927</name>
</gene>
<comment type="caution">
    <text evidence="1">The sequence shown here is derived from an EMBL/GenBank/DDBJ whole genome shotgun (WGS) entry which is preliminary data.</text>
</comment>